<comment type="subunit">
    <text evidence="3">Homodimer.</text>
</comment>
<evidence type="ECO:0000256" key="11">
    <source>
        <dbReference type="ARBA" id="ARBA00044662"/>
    </source>
</evidence>
<dbReference type="InterPro" id="IPR003663">
    <property type="entry name" value="Sugar/inositol_transpt"/>
</dbReference>
<feature type="transmembrane region" description="Helical" evidence="17">
    <location>
        <begin position="75"/>
        <end position="95"/>
    </location>
</feature>
<comment type="catalytic activity">
    <reaction evidence="8">
        <text>D-galactose(in) = D-galactose(out)</text>
        <dbReference type="Rhea" id="RHEA:34915"/>
        <dbReference type="ChEBI" id="CHEBI:4139"/>
    </reaction>
    <physiologicalReaction direction="right-to-left" evidence="8">
        <dbReference type="Rhea" id="RHEA:34917"/>
    </physiologicalReaction>
</comment>
<feature type="transmembrane region" description="Helical" evidence="17">
    <location>
        <begin position="132"/>
        <end position="153"/>
    </location>
</feature>
<evidence type="ECO:0000256" key="10">
    <source>
        <dbReference type="ARBA" id="ARBA00044656"/>
    </source>
</evidence>
<proteinExistence type="inferred from homology"/>
<evidence type="ECO:0000256" key="9">
    <source>
        <dbReference type="ARBA" id="ARBA00044648"/>
    </source>
</evidence>
<dbReference type="PANTHER" id="PTHR48020">
    <property type="entry name" value="PROTON MYO-INOSITOL COTRANSPORTER"/>
    <property type="match status" value="1"/>
</dbReference>
<feature type="compositionally biased region" description="Low complexity" evidence="16">
    <location>
        <begin position="11"/>
        <end position="23"/>
    </location>
</feature>
<evidence type="ECO:0000256" key="6">
    <source>
        <dbReference type="ARBA" id="ARBA00022989"/>
    </source>
</evidence>
<comment type="subcellular location">
    <subcellularLocation>
        <location evidence="1">Membrane</location>
        <topology evidence="1">Multi-pass membrane protein</topology>
    </subcellularLocation>
</comment>
<evidence type="ECO:0000256" key="12">
    <source>
        <dbReference type="ARBA" id="ARBA00044668"/>
    </source>
</evidence>
<evidence type="ECO:0000256" key="1">
    <source>
        <dbReference type="ARBA" id="ARBA00004141"/>
    </source>
</evidence>
<feature type="transmembrane region" description="Helical" evidence="17">
    <location>
        <begin position="276"/>
        <end position="299"/>
    </location>
</feature>
<sequence>MMEETKPPSSPQTSESSTSPSDSSSHDRQPDSSPFLYLLTLCASIGGFLFGYDTGVISGALVLLKSPQGFSLSNVQSEAVVAAAVGGAIAGSALSGIGNDRLGRRRVILISSALFTVGAGLMAVAGDFVELLVGRLIVGVAIGCASTTVPLYIAEVSPPQIRGRLVSLNSALITGGQFFASVLDALLADTRGGWRYMLGLAAIPAIVQFLGFMVLPESPRFLARKGMENEARTALLKIRGDGDIDAELEQIKAEVQGSKLESNVWEDLRSPPIMRALTLGCFLQCLQQLCGINTVMYYGATIIQMAGFTDPTTAIWLSALISFSNFIFTFVGIFLVERAGRRLLTLGSLAGVFLSLVALGGSFFVAEEGSVEVKGTGACTGISTCFDCVANAACGYCSSLGTDLCMPGDMTSPSLGFCSEPTWTFDSCPNDHQGASWAILLSMFLYLAFFASGMGCMPWTINAEIYPLRVRSFALGVSTSVNWVSNLLVSFTFLSTIDALAPYGAFWLYALVSLFGFAYLWRELPETKGLELEEIQRIFASRVKYSVVSDKAAISTKSTDIQDIEATQNTIAAC</sequence>
<comment type="catalytic activity">
    <reaction evidence="9">
        <text>D-glucose(out) = D-glucose(in)</text>
        <dbReference type="Rhea" id="RHEA:60376"/>
        <dbReference type="ChEBI" id="CHEBI:4167"/>
    </reaction>
    <physiologicalReaction direction="left-to-right" evidence="9">
        <dbReference type="Rhea" id="RHEA:60377"/>
    </physiologicalReaction>
</comment>
<evidence type="ECO:0000256" key="7">
    <source>
        <dbReference type="ARBA" id="ARBA00023136"/>
    </source>
</evidence>
<dbReference type="Pfam" id="PF00083">
    <property type="entry name" value="Sugar_tr"/>
    <property type="match status" value="2"/>
</dbReference>
<dbReference type="GO" id="GO:0022857">
    <property type="term" value="F:transmembrane transporter activity"/>
    <property type="evidence" value="ECO:0007669"/>
    <property type="project" value="InterPro"/>
</dbReference>
<dbReference type="InterPro" id="IPR005828">
    <property type="entry name" value="MFS_sugar_transport-like"/>
</dbReference>
<feature type="transmembrane region" description="Helical" evidence="17">
    <location>
        <begin position="473"/>
        <end position="494"/>
    </location>
</feature>
<organism evidence="19 20">
    <name type="scientific">Phytophthora citrophthora</name>
    <dbReference type="NCBI Taxonomy" id="4793"/>
    <lineage>
        <taxon>Eukaryota</taxon>
        <taxon>Sar</taxon>
        <taxon>Stramenopiles</taxon>
        <taxon>Oomycota</taxon>
        <taxon>Peronosporomycetes</taxon>
        <taxon>Peronosporales</taxon>
        <taxon>Peronosporaceae</taxon>
        <taxon>Phytophthora</taxon>
    </lineage>
</organism>
<reference evidence="19" key="1">
    <citation type="submission" date="2023-08" db="EMBL/GenBank/DDBJ databases">
        <title>Reference Genome Resource for the Citrus Pathogen Phytophthora citrophthora.</title>
        <authorList>
            <person name="Moller H."/>
            <person name="Coetzee B."/>
            <person name="Rose L.J."/>
            <person name="Van Niekerk J.M."/>
        </authorList>
    </citation>
    <scope>NUCLEOTIDE SEQUENCE</scope>
    <source>
        <strain evidence="19">STE-U-9442</strain>
    </source>
</reference>
<evidence type="ECO:0000256" key="17">
    <source>
        <dbReference type="SAM" id="Phobius"/>
    </source>
</evidence>
<comment type="catalytic activity">
    <reaction evidence="12">
        <text>D-glucosamine(out) = D-glucosamine(in)</text>
        <dbReference type="Rhea" id="RHEA:78423"/>
        <dbReference type="ChEBI" id="CHEBI:58723"/>
    </reaction>
    <physiologicalReaction direction="left-to-right" evidence="12">
        <dbReference type="Rhea" id="RHEA:78424"/>
    </physiologicalReaction>
</comment>
<keyword evidence="4 15" id="KW-0813">Transport</keyword>
<comment type="similarity">
    <text evidence="2 15">Belongs to the major facilitator superfamily. Sugar transporter (TC 2.A.1.1) family.</text>
</comment>
<feature type="transmembrane region" description="Helical" evidence="17">
    <location>
        <begin position="343"/>
        <end position="366"/>
    </location>
</feature>
<comment type="catalytic activity">
    <reaction evidence="11">
        <text>D-mannose(out) = D-mannose(in)</text>
        <dbReference type="Rhea" id="RHEA:78391"/>
        <dbReference type="ChEBI" id="CHEBI:4208"/>
    </reaction>
    <physiologicalReaction direction="left-to-right" evidence="11">
        <dbReference type="Rhea" id="RHEA:78392"/>
    </physiologicalReaction>
</comment>
<dbReference type="PROSITE" id="PS00217">
    <property type="entry name" value="SUGAR_TRANSPORT_2"/>
    <property type="match status" value="1"/>
</dbReference>
<evidence type="ECO:0000256" key="13">
    <source>
        <dbReference type="ARBA" id="ARBA00044710"/>
    </source>
</evidence>
<comment type="catalytic activity">
    <reaction evidence="13">
        <text>D-fructose(out) = D-fructose(in)</text>
        <dbReference type="Rhea" id="RHEA:60372"/>
        <dbReference type="ChEBI" id="CHEBI:37721"/>
    </reaction>
    <physiologicalReaction direction="left-to-right" evidence="13">
        <dbReference type="Rhea" id="RHEA:60373"/>
    </physiologicalReaction>
</comment>
<evidence type="ECO:0000313" key="20">
    <source>
        <dbReference type="Proteomes" id="UP001259832"/>
    </source>
</evidence>
<evidence type="ECO:0000256" key="2">
    <source>
        <dbReference type="ARBA" id="ARBA00010992"/>
    </source>
</evidence>
<feature type="transmembrane region" description="Helical" evidence="17">
    <location>
        <begin position="314"/>
        <end position="336"/>
    </location>
</feature>
<evidence type="ECO:0000256" key="16">
    <source>
        <dbReference type="SAM" id="MobiDB-lite"/>
    </source>
</evidence>
<dbReference type="AlphaFoldDB" id="A0AAD9H0I4"/>
<protein>
    <recommendedName>
        <fullName evidence="14">Hexose transporter 1</fullName>
    </recommendedName>
</protein>
<evidence type="ECO:0000256" key="14">
    <source>
        <dbReference type="ARBA" id="ARBA00044780"/>
    </source>
</evidence>
<keyword evidence="5 17" id="KW-0812">Transmembrane</keyword>
<dbReference type="PROSITE" id="PS50850">
    <property type="entry name" value="MFS"/>
    <property type="match status" value="1"/>
</dbReference>
<evidence type="ECO:0000256" key="3">
    <source>
        <dbReference type="ARBA" id="ARBA00011738"/>
    </source>
</evidence>
<comment type="catalytic activity">
    <reaction evidence="10">
        <text>D-xylose(out) = D-xylose(in)</text>
        <dbReference type="Rhea" id="RHEA:78427"/>
        <dbReference type="ChEBI" id="CHEBI:53455"/>
    </reaction>
    <physiologicalReaction direction="left-to-right" evidence="10">
        <dbReference type="Rhea" id="RHEA:78428"/>
    </physiologicalReaction>
</comment>
<dbReference type="Proteomes" id="UP001259832">
    <property type="component" value="Unassembled WGS sequence"/>
</dbReference>
<feature type="transmembrane region" description="Helical" evidence="17">
    <location>
        <begin position="165"/>
        <end position="188"/>
    </location>
</feature>
<dbReference type="PANTHER" id="PTHR48020:SF12">
    <property type="entry name" value="PROTON MYO-INOSITOL COTRANSPORTER"/>
    <property type="match status" value="1"/>
</dbReference>
<evidence type="ECO:0000256" key="8">
    <source>
        <dbReference type="ARBA" id="ARBA00044637"/>
    </source>
</evidence>
<keyword evidence="6 17" id="KW-1133">Transmembrane helix</keyword>
<dbReference type="EMBL" id="JASMQC010000002">
    <property type="protein sequence ID" value="KAK1947668.1"/>
    <property type="molecule type" value="Genomic_DNA"/>
</dbReference>
<evidence type="ECO:0000313" key="19">
    <source>
        <dbReference type="EMBL" id="KAK1947668.1"/>
    </source>
</evidence>
<feature type="region of interest" description="Disordered" evidence="16">
    <location>
        <begin position="1"/>
        <end position="29"/>
    </location>
</feature>
<name>A0AAD9H0I4_9STRA</name>
<dbReference type="InterPro" id="IPR005829">
    <property type="entry name" value="Sugar_transporter_CS"/>
</dbReference>
<evidence type="ECO:0000256" key="15">
    <source>
        <dbReference type="RuleBase" id="RU003346"/>
    </source>
</evidence>
<dbReference type="PROSITE" id="PS00216">
    <property type="entry name" value="SUGAR_TRANSPORT_1"/>
    <property type="match status" value="1"/>
</dbReference>
<dbReference type="InterPro" id="IPR050814">
    <property type="entry name" value="Myo-inositol_Transporter"/>
</dbReference>
<feature type="transmembrane region" description="Helical" evidence="17">
    <location>
        <begin position="107"/>
        <end position="126"/>
    </location>
</feature>
<feature type="transmembrane region" description="Helical" evidence="17">
    <location>
        <begin position="500"/>
        <end position="521"/>
    </location>
</feature>
<dbReference type="PRINTS" id="PR00171">
    <property type="entry name" value="SUGRTRNSPORT"/>
</dbReference>
<keyword evidence="7 17" id="KW-0472">Membrane</keyword>
<evidence type="ECO:0000259" key="18">
    <source>
        <dbReference type="PROSITE" id="PS50850"/>
    </source>
</evidence>
<keyword evidence="20" id="KW-1185">Reference proteome</keyword>
<dbReference type="Gene3D" id="1.20.1250.20">
    <property type="entry name" value="MFS general substrate transporter like domains"/>
    <property type="match status" value="1"/>
</dbReference>
<dbReference type="NCBIfam" id="TIGR00879">
    <property type="entry name" value="SP"/>
    <property type="match status" value="1"/>
</dbReference>
<feature type="transmembrane region" description="Helical" evidence="17">
    <location>
        <begin position="194"/>
        <end position="215"/>
    </location>
</feature>
<dbReference type="GO" id="GO:0016020">
    <property type="term" value="C:membrane"/>
    <property type="evidence" value="ECO:0007669"/>
    <property type="project" value="UniProtKB-SubCell"/>
</dbReference>
<dbReference type="SUPFAM" id="SSF103473">
    <property type="entry name" value="MFS general substrate transporter"/>
    <property type="match status" value="1"/>
</dbReference>
<evidence type="ECO:0000256" key="4">
    <source>
        <dbReference type="ARBA" id="ARBA00022448"/>
    </source>
</evidence>
<dbReference type="InterPro" id="IPR020846">
    <property type="entry name" value="MFS_dom"/>
</dbReference>
<dbReference type="InterPro" id="IPR036259">
    <property type="entry name" value="MFS_trans_sf"/>
</dbReference>
<feature type="transmembrane region" description="Helical" evidence="17">
    <location>
        <begin position="35"/>
        <end position="63"/>
    </location>
</feature>
<feature type="domain" description="Major facilitator superfamily (MFS) profile" evidence="18">
    <location>
        <begin position="39"/>
        <end position="528"/>
    </location>
</feature>
<feature type="transmembrane region" description="Helical" evidence="17">
    <location>
        <begin position="437"/>
        <end position="461"/>
    </location>
</feature>
<comment type="caution">
    <text evidence="19">The sequence shown here is derived from an EMBL/GenBank/DDBJ whole genome shotgun (WGS) entry which is preliminary data.</text>
</comment>
<evidence type="ECO:0000256" key="5">
    <source>
        <dbReference type="ARBA" id="ARBA00022692"/>
    </source>
</evidence>
<accession>A0AAD9H0I4</accession>
<gene>
    <name evidence="19" type="ORF">P3T76_001678</name>
</gene>